<feature type="region of interest" description="Disordered" evidence="4">
    <location>
        <begin position="707"/>
        <end position="962"/>
    </location>
</feature>
<dbReference type="OrthoDB" id="10055895at2759"/>
<feature type="compositionally biased region" description="Basic residues" evidence="4">
    <location>
        <begin position="886"/>
        <end position="898"/>
    </location>
</feature>
<evidence type="ECO:0000256" key="3">
    <source>
        <dbReference type="SAM" id="Coils"/>
    </source>
</evidence>
<name>A0A8T2PH06_9TELE</name>
<feature type="compositionally biased region" description="Basic and acidic residues" evidence="4">
    <location>
        <begin position="239"/>
        <end position="249"/>
    </location>
</feature>
<keyword evidence="7" id="KW-1185">Reference proteome</keyword>
<keyword evidence="3" id="KW-0175">Coiled coil</keyword>
<accession>A0A8T2PH06</accession>
<feature type="compositionally biased region" description="Acidic residues" evidence="4">
    <location>
        <begin position="779"/>
        <end position="807"/>
    </location>
</feature>
<feature type="compositionally biased region" description="Basic and acidic residues" evidence="4">
    <location>
        <begin position="651"/>
        <end position="663"/>
    </location>
</feature>
<feature type="compositionally biased region" description="Basic and acidic residues" evidence="4">
    <location>
        <begin position="315"/>
        <end position="342"/>
    </location>
</feature>
<feature type="region of interest" description="Disordered" evidence="4">
    <location>
        <begin position="299"/>
        <end position="663"/>
    </location>
</feature>
<feature type="compositionally biased region" description="Basic and acidic residues" evidence="4">
    <location>
        <begin position="299"/>
        <end position="308"/>
    </location>
</feature>
<evidence type="ECO:0000256" key="2">
    <source>
        <dbReference type="ARBA" id="ARBA00023242"/>
    </source>
</evidence>
<gene>
    <name evidence="6" type="ORF">JZ751_022690</name>
</gene>
<feature type="region of interest" description="Disordered" evidence="4">
    <location>
        <begin position="980"/>
        <end position="1000"/>
    </location>
</feature>
<feature type="compositionally biased region" description="Basic and acidic residues" evidence="4">
    <location>
        <begin position="428"/>
        <end position="451"/>
    </location>
</feature>
<feature type="compositionally biased region" description="Polar residues" evidence="4">
    <location>
        <begin position="410"/>
        <end position="425"/>
    </location>
</feature>
<feature type="compositionally biased region" description="Polar residues" evidence="4">
    <location>
        <begin position="227"/>
        <end position="237"/>
    </location>
</feature>
<dbReference type="GO" id="GO:0042393">
    <property type="term" value="F:histone binding"/>
    <property type="evidence" value="ECO:0007669"/>
    <property type="project" value="TreeGrafter"/>
</dbReference>
<dbReference type="GO" id="GO:0031213">
    <property type="term" value="C:RSF complex"/>
    <property type="evidence" value="ECO:0007669"/>
    <property type="project" value="InterPro"/>
</dbReference>
<dbReference type="Proteomes" id="UP000824540">
    <property type="component" value="Unassembled WGS sequence"/>
</dbReference>
<protein>
    <recommendedName>
        <fullName evidence="5">WHIM1 domain-containing protein</fullName>
    </recommendedName>
</protein>
<feature type="domain" description="WHIM1" evidence="5">
    <location>
        <begin position="56"/>
        <end position="100"/>
    </location>
</feature>
<feature type="compositionally biased region" description="Basic and acidic residues" evidence="4">
    <location>
        <begin position="467"/>
        <end position="562"/>
    </location>
</feature>
<feature type="compositionally biased region" description="Basic and acidic residues" evidence="4">
    <location>
        <begin position="586"/>
        <end position="605"/>
    </location>
</feature>
<evidence type="ECO:0000313" key="6">
    <source>
        <dbReference type="EMBL" id="KAG9351440.1"/>
    </source>
</evidence>
<dbReference type="GO" id="GO:0045892">
    <property type="term" value="P:negative regulation of DNA-templated transcription"/>
    <property type="evidence" value="ECO:0007669"/>
    <property type="project" value="TreeGrafter"/>
</dbReference>
<feature type="compositionally biased region" description="Basic residues" evidence="4">
    <location>
        <begin position="811"/>
        <end position="820"/>
    </location>
</feature>
<feature type="compositionally biased region" description="Basic residues" evidence="4">
    <location>
        <begin position="755"/>
        <end position="775"/>
    </location>
</feature>
<feature type="compositionally biased region" description="Acidic residues" evidence="4">
    <location>
        <begin position="707"/>
        <end position="731"/>
    </location>
</feature>
<reference evidence="6" key="1">
    <citation type="thesis" date="2021" institute="BYU ScholarsArchive" country="Provo, UT, USA">
        <title>Applications of and Algorithms for Genome Assembly and Genomic Analyses with an Emphasis on Marine Teleosts.</title>
        <authorList>
            <person name="Pickett B.D."/>
        </authorList>
    </citation>
    <scope>NUCLEOTIDE SEQUENCE</scope>
    <source>
        <strain evidence="6">HI-2016</strain>
    </source>
</reference>
<dbReference type="PANTHER" id="PTHR14296">
    <property type="entry name" value="REMODELING AND SPACING FACTOR 1"/>
    <property type="match status" value="1"/>
</dbReference>
<keyword evidence="2" id="KW-0539">Nucleus</keyword>
<proteinExistence type="predicted"/>
<dbReference type="EMBL" id="JAFBMS010000006">
    <property type="protein sequence ID" value="KAG9351440.1"/>
    <property type="molecule type" value="Genomic_DNA"/>
</dbReference>
<feature type="compositionally biased region" description="Basic and acidic residues" evidence="4">
    <location>
        <begin position="631"/>
        <end position="644"/>
    </location>
</feature>
<comment type="subcellular location">
    <subcellularLocation>
        <location evidence="1">Nucleus</location>
    </subcellularLocation>
</comment>
<feature type="compositionally biased region" description="Basic and acidic residues" evidence="4">
    <location>
        <begin position="876"/>
        <end position="885"/>
    </location>
</feature>
<feature type="compositionally biased region" description="Acidic residues" evidence="4">
    <location>
        <begin position="901"/>
        <end position="915"/>
    </location>
</feature>
<feature type="coiled-coil region" evidence="3">
    <location>
        <begin position="663"/>
        <end position="707"/>
    </location>
</feature>
<dbReference type="InterPro" id="IPR028942">
    <property type="entry name" value="WHIM1_dom"/>
</dbReference>
<feature type="compositionally biased region" description="Polar residues" evidence="4">
    <location>
        <begin position="825"/>
        <end position="838"/>
    </location>
</feature>
<feature type="compositionally biased region" description="Low complexity" evidence="4">
    <location>
        <begin position="734"/>
        <end position="747"/>
    </location>
</feature>
<organism evidence="6 7">
    <name type="scientific">Albula glossodonta</name>
    <name type="common">roundjaw bonefish</name>
    <dbReference type="NCBI Taxonomy" id="121402"/>
    <lineage>
        <taxon>Eukaryota</taxon>
        <taxon>Metazoa</taxon>
        <taxon>Chordata</taxon>
        <taxon>Craniata</taxon>
        <taxon>Vertebrata</taxon>
        <taxon>Euteleostomi</taxon>
        <taxon>Actinopterygii</taxon>
        <taxon>Neopterygii</taxon>
        <taxon>Teleostei</taxon>
        <taxon>Albuliformes</taxon>
        <taxon>Albulidae</taxon>
        <taxon>Albula</taxon>
    </lineage>
</organism>
<evidence type="ECO:0000256" key="1">
    <source>
        <dbReference type="ARBA" id="ARBA00004123"/>
    </source>
</evidence>
<feature type="compositionally biased region" description="Low complexity" evidence="4">
    <location>
        <begin position="393"/>
        <end position="402"/>
    </location>
</feature>
<dbReference type="Pfam" id="PF15612">
    <property type="entry name" value="WHIM1"/>
    <property type="match status" value="1"/>
</dbReference>
<evidence type="ECO:0000313" key="7">
    <source>
        <dbReference type="Proteomes" id="UP000824540"/>
    </source>
</evidence>
<dbReference type="InterPro" id="IPR028938">
    <property type="entry name" value="Rsf1-like"/>
</dbReference>
<sequence>MVWNTYPASPQSSLCRSTIYAQSHVLVDLHVKLLRKIGKFVSVDKWEKYLIKVCQEFNSTWAWELEKKGYLEMTVECKTGILKYLCECQFDDNIKFKAAINEEDPDKMRLQPIGRDKDGLMYWYQLDQDHNIRVYVEEQDDLDGSSWKCIVRTRNDLMETLAQLKTQLDPSLVTKKELEEGSTSTSPNPEDEEQKKEELEGNAIKTEDPVDTKPEDEHGNLTKDTGCFTSPDSQSEGKSPVKEEKDLKEVTTGNEAVPMECTENGKKMEAVTETENNEEKPIIDNEVKTITSAIKEEPKAELKQDKCADPLTVIEKPEVPTKTESPMEAKIKMAEDGQKAVKSDQQAKIPLKKREMKLSDDFDSNNGASIPIRNASLTPAKNLPKEDGEAQEELTSSSSLGESLKETEHSPVNTEVRTPTENGNGSEAKGEVLDHSSHRAQLKGEVDHTVSEEETGMSGGITAAATERNKGEVKKDKNEKEEEDRKEKKKVVDDTDKTTESVKDNEEVKKSEEKKTKSMEGEKDKENVEEEKERNKSLEDKEKKKSAEEEEDRKNTNDKPSEEEPAVLDTQAEKKVVEDGTEEDPDSKTTEEESMVLKKKEERGKGRQSSRKKAASPEVEKVDEKAEDIEKEVVGSEEMRKTEEMETSLKGLEDESKHEGGVDAETKQLCDKLEEELQKLDAALKKKERAVRRFDEFDEAIEEAIEEDIKEAEGGEEEEFAVSDNYVESDAEVNSFNDSDFGSSGDGPCLNVWSKKQKKSSLTRGTRQRKPYRKRGYSDDEEVEETEEDEEEEEMVTEESSDFSDSELDLRRRRSSRSLKKQVNYCETSDSEGSQAATNRDKQKSTHRRRLSSSDSEGSFCLDDDEEEKDKKRGARRDTFAERDSRQRRRLLTLKRRRASEEDDDDDSDESEEEERPIRKRLNRIDSDEEEEEEQAKSLMGREDEGLRKAHRMASEEEESPLDYNLVELPSANGQSPIKGLEGFISSRPGGLQGGPKFSGVSAASLAPNGLVSQEMAPQDEEEDDLLGVTDLVDYVCNSEQL</sequence>
<dbReference type="AlphaFoldDB" id="A0A8T2PH06"/>
<dbReference type="PANTHER" id="PTHR14296:SF18">
    <property type="entry name" value="REMODELING AND SPACING FACTOR 1 ISOFORM X1"/>
    <property type="match status" value="1"/>
</dbReference>
<evidence type="ECO:0000259" key="5">
    <source>
        <dbReference type="Pfam" id="PF15612"/>
    </source>
</evidence>
<comment type="caution">
    <text evidence="6">The sequence shown here is derived from an EMBL/GenBank/DDBJ whole genome shotgun (WGS) entry which is preliminary data.</text>
</comment>
<feature type="region of interest" description="Disordered" evidence="4">
    <location>
        <begin position="172"/>
        <end position="266"/>
    </location>
</feature>
<feature type="compositionally biased region" description="Basic and acidic residues" evidence="4">
    <location>
        <begin position="193"/>
        <end position="221"/>
    </location>
</feature>
<evidence type="ECO:0000256" key="4">
    <source>
        <dbReference type="SAM" id="MobiDB-lite"/>
    </source>
</evidence>